<dbReference type="GO" id="GO:0042545">
    <property type="term" value="P:cell wall modification"/>
    <property type="evidence" value="ECO:0007669"/>
    <property type="project" value="UniProtKB-UniRule"/>
</dbReference>
<dbReference type="InterPro" id="IPR011050">
    <property type="entry name" value="Pectin_lyase_fold/virulence"/>
</dbReference>
<evidence type="ECO:0000256" key="2">
    <source>
        <dbReference type="ARBA" id="ARBA00022801"/>
    </source>
</evidence>
<dbReference type="AlphaFoldDB" id="A0A9D1KCZ9"/>
<dbReference type="Pfam" id="PF01095">
    <property type="entry name" value="Pectinesterase"/>
    <property type="match status" value="1"/>
</dbReference>
<dbReference type="InterPro" id="IPR012334">
    <property type="entry name" value="Pectin_lyas_fold"/>
</dbReference>
<dbReference type="Gene3D" id="2.160.20.10">
    <property type="entry name" value="Single-stranded right-handed beta-helix, Pectin lyase-like"/>
    <property type="match status" value="1"/>
</dbReference>
<dbReference type="EMBL" id="DVKT01000060">
    <property type="protein sequence ID" value="HIT39943.1"/>
    <property type="molecule type" value="Genomic_DNA"/>
</dbReference>
<sequence>MLQKLKGKVIGLFVAAALTTASSQAIAQQQIFHAVVAQDGTGQYSTVQSAINAAPDNSESPWLIFVKNGSYNEQVIVPKSKRFIHLIGQDKEKTIIHHKLNVGGKPSGNEPAKQIRYWESSVHNPQAPTYKMKGSVVIIDAPDFYSENISYINDFGKDSQSGPQALAMQTNADKISFNNCKFQSFQDTWMTTRNDNDRHYVKDCWIEGAVDYFYGGGDVLLENCTLYNVRRGSVIVAPCHKNARYGYVFRNCTVDGNKAAAEGRNALGRPWHDNPKAVYINTTMLVPLSPKGWNDMGTIPALFAEYNSRDKQGNLLDLSQRKTEYKGRDKGKEFGTCRATITKEEADTYTYENIVKGTDQWNPRAIMEKLQAPQSIQIKKGKLQWSKVNNAAGYIVIAGEQVIDITNKTTCKLPTTVNGAVEVRAISRYGSLGKKSSIDL</sequence>
<comment type="catalytic activity">
    <reaction evidence="4">
        <text>[(1-&gt;4)-alpha-D-galacturonosyl methyl ester](n) + n H2O = [(1-&gt;4)-alpha-D-galacturonosyl](n) + n methanol + n H(+)</text>
        <dbReference type="Rhea" id="RHEA:22380"/>
        <dbReference type="Rhea" id="RHEA-COMP:14570"/>
        <dbReference type="Rhea" id="RHEA-COMP:14573"/>
        <dbReference type="ChEBI" id="CHEBI:15377"/>
        <dbReference type="ChEBI" id="CHEBI:15378"/>
        <dbReference type="ChEBI" id="CHEBI:17790"/>
        <dbReference type="ChEBI" id="CHEBI:140522"/>
        <dbReference type="ChEBI" id="CHEBI:140523"/>
        <dbReference type="EC" id="3.1.1.11"/>
    </reaction>
</comment>
<feature type="domain" description="Pectinesterase catalytic" evidence="5">
    <location>
        <begin position="34"/>
        <end position="321"/>
    </location>
</feature>
<feature type="chain" id="PRO_5039759154" description="Pectinesterase" evidence="4">
    <location>
        <begin position="28"/>
        <end position="440"/>
    </location>
</feature>
<dbReference type="GO" id="GO:0030599">
    <property type="term" value="F:pectinesterase activity"/>
    <property type="evidence" value="ECO:0007669"/>
    <property type="project" value="UniProtKB-UniRule"/>
</dbReference>
<proteinExistence type="inferred from homology"/>
<evidence type="ECO:0000256" key="3">
    <source>
        <dbReference type="ARBA" id="ARBA00023085"/>
    </source>
</evidence>
<keyword evidence="4" id="KW-0732">Signal</keyword>
<dbReference type="Proteomes" id="UP000886722">
    <property type="component" value="Unassembled WGS sequence"/>
</dbReference>
<organism evidence="6 7">
    <name type="scientific">Candidatus Caccoplasma intestinavium</name>
    <dbReference type="NCBI Taxonomy" id="2840716"/>
    <lineage>
        <taxon>Bacteria</taxon>
        <taxon>Pseudomonadati</taxon>
        <taxon>Bacteroidota</taxon>
        <taxon>Bacteroidia</taxon>
        <taxon>Bacteroidales</taxon>
        <taxon>Bacteroidaceae</taxon>
        <taxon>Bacteroidaceae incertae sedis</taxon>
        <taxon>Candidatus Caccoplasma</taxon>
    </lineage>
</organism>
<dbReference type="GO" id="GO:0045490">
    <property type="term" value="P:pectin catabolic process"/>
    <property type="evidence" value="ECO:0007669"/>
    <property type="project" value="UniProtKB-UniRule"/>
</dbReference>
<dbReference type="PANTHER" id="PTHR31321">
    <property type="entry name" value="ACYL-COA THIOESTER HYDROLASE YBHC-RELATED"/>
    <property type="match status" value="1"/>
</dbReference>
<reference evidence="6" key="2">
    <citation type="journal article" date="2021" name="PeerJ">
        <title>Extensive microbial diversity within the chicken gut microbiome revealed by metagenomics and culture.</title>
        <authorList>
            <person name="Gilroy R."/>
            <person name="Ravi A."/>
            <person name="Getino M."/>
            <person name="Pursley I."/>
            <person name="Horton D.L."/>
            <person name="Alikhan N.F."/>
            <person name="Baker D."/>
            <person name="Gharbi K."/>
            <person name="Hall N."/>
            <person name="Watson M."/>
            <person name="Adriaenssens E.M."/>
            <person name="Foster-Nyarko E."/>
            <person name="Jarju S."/>
            <person name="Secka A."/>
            <person name="Antonio M."/>
            <person name="Oren A."/>
            <person name="Chaudhuri R.R."/>
            <person name="La Ragione R."/>
            <person name="Hildebrand F."/>
            <person name="Pallen M.J."/>
        </authorList>
    </citation>
    <scope>NUCLEOTIDE SEQUENCE</scope>
    <source>
        <strain evidence="6">21143</strain>
    </source>
</reference>
<comment type="caution">
    <text evidence="6">The sequence shown here is derived from an EMBL/GenBank/DDBJ whole genome shotgun (WGS) entry which is preliminary data.</text>
</comment>
<reference evidence="6" key="1">
    <citation type="submission" date="2020-10" db="EMBL/GenBank/DDBJ databases">
        <authorList>
            <person name="Gilroy R."/>
        </authorList>
    </citation>
    <scope>NUCLEOTIDE SEQUENCE</scope>
    <source>
        <strain evidence="6">21143</strain>
    </source>
</reference>
<comment type="pathway">
    <text evidence="4">Glycan metabolism; pectin degradation; 2-dehydro-3-deoxy-D-gluconate from pectin: step 1/5.</text>
</comment>
<protein>
    <recommendedName>
        <fullName evidence="4">Pectinesterase</fullName>
        <ecNumber evidence="4">3.1.1.11</ecNumber>
    </recommendedName>
</protein>
<accession>A0A9D1KCZ9</accession>
<evidence type="ECO:0000256" key="1">
    <source>
        <dbReference type="ARBA" id="ARBA00008891"/>
    </source>
</evidence>
<keyword evidence="3 4" id="KW-0063">Aspartyl esterase</keyword>
<dbReference type="EC" id="3.1.1.11" evidence="4"/>
<dbReference type="InterPro" id="IPR000070">
    <property type="entry name" value="Pectinesterase_cat"/>
</dbReference>
<name>A0A9D1KCZ9_9BACT</name>
<dbReference type="PANTHER" id="PTHR31321:SF57">
    <property type="entry name" value="PECTINESTERASE 53-RELATED"/>
    <property type="match status" value="1"/>
</dbReference>
<evidence type="ECO:0000256" key="4">
    <source>
        <dbReference type="RuleBase" id="RU000589"/>
    </source>
</evidence>
<feature type="signal peptide" evidence="4">
    <location>
        <begin position="1"/>
        <end position="27"/>
    </location>
</feature>
<comment type="similarity">
    <text evidence="1">Belongs to the pectinesterase family.</text>
</comment>
<evidence type="ECO:0000313" key="6">
    <source>
        <dbReference type="EMBL" id="HIT39943.1"/>
    </source>
</evidence>
<dbReference type="SUPFAM" id="SSF51126">
    <property type="entry name" value="Pectin lyase-like"/>
    <property type="match status" value="1"/>
</dbReference>
<gene>
    <name evidence="6" type="ORF">IAD06_07920</name>
</gene>
<dbReference type="InterPro" id="IPR018040">
    <property type="entry name" value="Pectinesterase_Tyr_AS"/>
</dbReference>
<evidence type="ECO:0000259" key="5">
    <source>
        <dbReference type="Pfam" id="PF01095"/>
    </source>
</evidence>
<dbReference type="PROSITE" id="PS00800">
    <property type="entry name" value="PECTINESTERASE_1"/>
    <property type="match status" value="1"/>
</dbReference>
<keyword evidence="2 4" id="KW-0378">Hydrolase</keyword>
<evidence type="ECO:0000313" key="7">
    <source>
        <dbReference type="Proteomes" id="UP000886722"/>
    </source>
</evidence>